<feature type="compositionally biased region" description="Low complexity" evidence="1">
    <location>
        <begin position="47"/>
        <end position="62"/>
    </location>
</feature>
<evidence type="ECO:0000313" key="3">
    <source>
        <dbReference type="Proteomes" id="UP001177023"/>
    </source>
</evidence>
<sequence length="68" mass="7465">MADDKEKKDEKEEGIQIGEATVKTVLNVSSFVKEPKPPNVYAPCPPSSFSLDTSMSTSMSPLPKKKQH</sequence>
<protein>
    <submittedName>
        <fullName evidence="2">Uncharacterized protein</fullName>
    </submittedName>
</protein>
<evidence type="ECO:0000313" key="2">
    <source>
        <dbReference type="EMBL" id="CAJ0570492.1"/>
    </source>
</evidence>
<feature type="compositionally biased region" description="Pro residues" evidence="1">
    <location>
        <begin position="37"/>
        <end position="46"/>
    </location>
</feature>
<accession>A0AA36G298</accession>
<organism evidence="2 3">
    <name type="scientific">Mesorhabditis spiculigera</name>
    <dbReference type="NCBI Taxonomy" id="96644"/>
    <lineage>
        <taxon>Eukaryota</taxon>
        <taxon>Metazoa</taxon>
        <taxon>Ecdysozoa</taxon>
        <taxon>Nematoda</taxon>
        <taxon>Chromadorea</taxon>
        <taxon>Rhabditida</taxon>
        <taxon>Rhabditina</taxon>
        <taxon>Rhabditomorpha</taxon>
        <taxon>Rhabditoidea</taxon>
        <taxon>Rhabditidae</taxon>
        <taxon>Mesorhabditinae</taxon>
        <taxon>Mesorhabditis</taxon>
    </lineage>
</organism>
<name>A0AA36G298_9BILA</name>
<comment type="caution">
    <text evidence="2">The sequence shown here is derived from an EMBL/GenBank/DDBJ whole genome shotgun (WGS) entry which is preliminary data.</text>
</comment>
<reference evidence="2" key="1">
    <citation type="submission" date="2023-06" db="EMBL/GenBank/DDBJ databases">
        <authorList>
            <person name="Delattre M."/>
        </authorList>
    </citation>
    <scope>NUCLEOTIDE SEQUENCE</scope>
    <source>
        <strain evidence="2">AF72</strain>
    </source>
</reference>
<dbReference type="Proteomes" id="UP001177023">
    <property type="component" value="Unassembled WGS sequence"/>
</dbReference>
<feature type="region of interest" description="Disordered" evidence="1">
    <location>
        <begin position="33"/>
        <end position="68"/>
    </location>
</feature>
<keyword evidence="3" id="KW-1185">Reference proteome</keyword>
<evidence type="ECO:0000256" key="1">
    <source>
        <dbReference type="SAM" id="MobiDB-lite"/>
    </source>
</evidence>
<dbReference type="EMBL" id="CATQJA010002346">
    <property type="protein sequence ID" value="CAJ0570492.1"/>
    <property type="molecule type" value="Genomic_DNA"/>
</dbReference>
<proteinExistence type="predicted"/>
<gene>
    <name evidence="2" type="ORF">MSPICULIGERA_LOCUS8930</name>
</gene>
<dbReference type="AlphaFoldDB" id="A0AA36G298"/>
<feature type="non-terminal residue" evidence="2">
    <location>
        <position position="1"/>
    </location>
</feature>